<dbReference type="GO" id="GO:0045892">
    <property type="term" value="P:negative regulation of DNA-templated transcription"/>
    <property type="evidence" value="ECO:0007669"/>
    <property type="project" value="InterPro"/>
</dbReference>
<dbReference type="Proteomes" id="UP000231932">
    <property type="component" value="Chromosome"/>
</dbReference>
<dbReference type="AlphaFoldDB" id="A0A2K8NB36"/>
<comment type="similarity">
    <text evidence="1">Belongs to the FlgM family.</text>
</comment>
<dbReference type="GO" id="GO:0044781">
    <property type="term" value="P:bacterial-type flagellum organization"/>
    <property type="evidence" value="ECO:0007669"/>
    <property type="project" value="UniProtKB-KW"/>
</dbReference>
<feature type="region of interest" description="Disordered" evidence="7">
    <location>
        <begin position="64"/>
        <end position="94"/>
    </location>
</feature>
<evidence type="ECO:0000256" key="6">
    <source>
        <dbReference type="ARBA" id="ARBA00023163"/>
    </source>
</evidence>
<dbReference type="InterPro" id="IPR031316">
    <property type="entry name" value="FlgM_C"/>
</dbReference>
<dbReference type="SUPFAM" id="SSF101498">
    <property type="entry name" value="Anti-sigma factor FlgM"/>
    <property type="match status" value="1"/>
</dbReference>
<evidence type="ECO:0000313" key="10">
    <source>
        <dbReference type="Proteomes" id="UP000231932"/>
    </source>
</evidence>
<dbReference type="InterPro" id="IPR007412">
    <property type="entry name" value="FlgM"/>
</dbReference>
<evidence type="ECO:0000256" key="1">
    <source>
        <dbReference type="ARBA" id="ARBA00005322"/>
    </source>
</evidence>
<keyword evidence="3" id="KW-0678">Repressor</keyword>
<evidence type="ECO:0000256" key="3">
    <source>
        <dbReference type="ARBA" id="ARBA00022491"/>
    </source>
</evidence>
<protein>
    <recommendedName>
        <fullName evidence="2">Negative regulator of flagellin synthesis</fullName>
    </recommendedName>
</protein>
<reference evidence="10" key="1">
    <citation type="submission" date="2017-11" db="EMBL/GenBank/DDBJ databases">
        <title>Complete Genome Sequence of Kyrpidia sp. Strain EA-1, a thermophilic, hydrogen-oxidizing Bacterium, isolated from the Azores.</title>
        <authorList>
            <person name="Reiner J.E."/>
            <person name="Lapp C.J."/>
            <person name="Bunk B."/>
            <person name="Gescher J."/>
        </authorList>
    </citation>
    <scope>NUCLEOTIDE SEQUENCE [LARGE SCALE GENOMIC DNA]</scope>
    <source>
        <strain evidence="10">EA-1</strain>
    </source>
</reference>
<feature type="domain" description="Anti-sigma-28 factor FlgM C-terminal" evidence="8">
    <location>
        <begin position="82"/>
        <end position="119"/>
    </location>
</feature>
<keyword evidence="5" id="KW-0805">Transcription regulation</keyword>
<keyword evidence="10" id="KW-1185">Reference proteome</keyword>
<keyword evidence="4" id="KW-1005">Bacterial flagellum biogenesis</keyword>
<accession>A0A2K8NB36</accession>
<proteinExistence type="inferred from homology"/>
<dbReference type="KEGG" id="kyr:CVV65_14725"/>
<evidence type="ECO:0000313" key="9">
    <source>
        <dbReference type="EMBL" id="ATY86027.1"/>
    </source>
</evidence>
<keyword evidence="9" id="KW-0966">Cell projection</keyword>
<evidence type="ECO:0000256" key="4">
    <source>
        <dbReference type="ARBA" id="ARBA00022795"/>
    </source>
</evidence>
<evidence type="ECO:0000259" key="8">
    <source>
        <dbReference type="Pfam" id="PF04316"/>
    </source>
</evidence>
<evidence type="ECO:0000256" key="5">
    <source>
        <dbReference type="ARBA" id="ARBA00023015"/>
    </source>
</evidence>
<keyword evidence="6" id="KW-0804">Transcription</keyword>
<evidence type="ECO:0000256" key="2">
    <source>
        <dbReference type="ARBA" id="ARBA00017823"/>
    </source>
</evidence>
<dbReference type="EMBL" id="CP024955">
    <property type="protein sequence ID" value="ATY86027.1"/>
    <property type="molecule type" value="Genomic_DNA"/>
</dbReference>
<organism evidence="9 10">
    <name type="scientific">Kyrpidia spormannii</name>
    <dbReference type="NCBI Taxonomy" id="2055160"/>
    <lineage>
        <taxon>Bacteria</taxon>
        <taxon>Bacillati</taxon>
        <taxon>Bacillota</taxon>
        <taxon>Bacilli</taxon>
        <taxon>Bacillales</taxon>
        <taxon>Alicyclobacillaceae</taxon>
        <taxon>Kyrpidia</taxon>
    </lineage>
</organism>
<name>A0A2K8NB36_9BACL</name>
<keyword evidence="9" id="KW-0969">Cilium</keyword>
<evidence type="ECO:0000256" key="7">
    <source>
        <dbReference type="SAM" id="MobiDB-lite"/>
    </source>
</evidence>
<gene>
    <name evidence="9" type="primary">flgM</name>
    <name evidence="9" type="ORF">CVV65_14725</name>
</gene>
<sequence length="199" mass="20073">MRAEGRFTMRIDGNLPGWQQVYETWRNRRTPAGPGERGPAPGGGDEVAISEAARALAGAPEIGSTVDRRVAGGAGPAGGTSQAAPAGESREERVARLKEQIAAGTYQVDPGRLADRMLDWVTAARRLSRDRKDGPGLSRFSGQVPGHGTGLPLGSGDGPLAGRLPGGAPADPTIPSGDSPKAVPGAGPAAADREGGGAG</sequence>
<feature type="compositionally biased region" description="Low complexity" evidence="7">
    <location>
        <begin position="160"/>
        <end position="171"/>
    </location>
</feature>
<feature type="region of interest" description="Disordered" evidence="7">
    <location>
        <begin position="130"/>
        <end position="199"/>
    </location>
</feature>
<dbReference type="InterPro" id="IPR035890">
    <property type="entry name" value="Anti-sigma-28_factor_FlgM_sf"/>
</dbReference>
<keyword evidence="9" id="KW-0282">Flagellum</keyword>
<dbReference type="Pfam" id="PF04316">
    <property type="entry name" value="FlgM"/>
    <property type="match status" value="1"/>
</dbReference>
<dbReference type="NCBIfam" id="TIGR03824">
    <property type="entry name" value="FlgM_jcvi"/>
    <property type="match status" value="1"/>
</dbReference>
<feature type="compositionally biased region" description="Gly residues" evidence="7">
    <location>
        <begin position="145"/>
        <end position="159"/>
    </location>
</feature>